<organism evidence="2 3">
    <name type="scientific">Streptomyces huasconensis</name>
    <dbReference type="NCBI Taxonomy" id="1854574"/>
    <lineage>
        <taxon>Bacteria</taxon>
        <taxon>Bacillati</taxon>
        <taxon>Actinomycetota</taxon>
        <taxon>Actinomycetes</taxon>
        <taxon>Kitasatosporales</taxon>
        <taxon>Streptomycetaceae</taxon>
        <taxon>Streptomyces</taxon>
    </lineage>
</organism>
<name>A0ABV3LWW5_9ACTN</name>
<protein>
    <submittedName>
        <fullName evidence="2">Uncharacterized protein</fullName>
    </submittedName>
</protein>
<dbReference type="RefSeq" id="WP_359780267.1">
    <property type="nucleotide sequence ID" value="NZ_JBEYRR010000007.1"/>
</dbReference>
<accession>A0ABV3LWW5</accession>
<keyword evidence="3" id="KW-1185">Reference proteome</keyword>
<dbReference type="EMBL" id="JBEYRS010000007">
    <property type="protein sequence ID" value="MEW2363952.1"/>
    <property type="molecule type" value="Genomic_DNA"/>
</dbReference>
<reference evidence="2 3" key="1">
    <citation type="submission" date="2024-06" db="EMBL/GenBank/DDBJ databases">
        <title>The Natural Products Discovery Center: Release of the First 8490 Sequenced Strains for Exploring Actinobacteria Biosynthetic Diversity.</title>
        <authorList>
            <person name="Kalkreuter E."/>
            <person name="Kautsar S.A."/>
            <person name="Yang D."/>
            <person name="Bader C.D."/>
            <person name="Teijaro C.N."/>
            <person name="Fluegel L."/>
            <person name="Davis C.M."/>
            <person name="Simpson J.R."/>
            <person name="Lauterbach L."/>
            <person name="Steele A.D."/>
            <person name="Gui C."/>
            <person name="Meng S."/>
            <person name="Li G."/>
            <person name="Viehrig K."/>
            <person name="Ye F."/>
            <person name="Su P."/>
            <person name="Kiefer A.F."/>
            <person name="Nichols A."/>
            <person name="Cepeda A.J."/>
            <person name="Yan W."/>
            <person name="Fan B."/>
            <person name="Jiang Y."/>
            <person name="Adhikari A."/>
            <person name="Zheng C.-J."/>
            <person name="Schuster L."/>
            <person name="Cowan T.M."/>
            <person name="Smanski M.J."/>
            <person name="Chevrette M.G."/>
            <person name="De Carvalho L.P.S."/>
            <person name="Shen B."/>
        </authorList>
    </citation>
    <scope>NUCLEOTIDE SEQUENCE [LARGE SCALE GENOMIC DNA]</scope>
    <source>
        <strain evidence="2 3">NPDC047833</strain>
    </source>
</reference>
<evidence type="ECO:0000313" key="2">
    <source>
        <dbReference type="EMBL" id="MEW2363952.1"/>
    </source>
</evidence>
<dbReference type="Proteomes" id="UP001553843">
    <property type="component" value="Unassembled WGS sequence"/>
</dbReference>
<comment type="caution">
    <text evidence="2">The sequence shown here is derived from an EMBL/GenBank/DDBJ whole genome shotgun (WGS) entry which is preliminary data.</text>
</comment>
<keyword evidence="1" id="KW-0812">Transmembrane</keyword>
<keyword evidence="1" id="KW-0472">Membrane</keyword>
<feature type="transmembrane region" description="Helical" evidence="1">
    <location>
        <begin position="12"/>
        <end position="31"/>
    </location>
</feature>
<sequence length="70" mass="7798">MSDKKKTEFPTLPVWLSVTVGFAVAFALGEYYGFPWWLRLVAVGAVSLVIEAANQIVRRLADSRKNADRA</sequence>
<proteinExistence type="predicted"/>
<gene>
    <name evidence="2" type="ORF">AB0887_18660</name>
</gene>
<evidence type="ECO:0000256" key="1">
    <source>
        <dbReference type="SAM" id="Phobius"/>
    </source>
</evidence>
<feature type="transmembrane region" description="Helical" evidence="1">
    <location>
        <begin position="37"/>
        <end position="57"/>
    </location>
</feature>
<evidence type="ECO:0000313" key="3">
    <source>
        <dbReference type="Proteomes" id="UP001553843"/>
    </source>
</evidence>
<keyword evidence="1" id="KW-1133">Transmembrane helix</keyword>